<comment type="caution">
    <text evidence="1">The sequence shown here is derived from an EMBL/GenBank/DDBJ whole genome shotgun (WGS) entry which is preliminary data.</text>
</comment>
<organism evidence="1 2">
    <name type="scientific">Favolaschia claudopus</name>
    <dbReference type="NCBI Taxonomy" id="2862362"/>
    <lineage>
        <taxon>Eukaryota</taxon>
        <taxon>Fungi</taxon>
        <taxon>Dikarya</taxon>
        <taxon>Basidiomycota</taxon>
        <taxon>Agaricomycotina</taxon>
        <taxon>Agaricomycetes</taxon>
        <taxon>Agaricomycetidae</taxon>
        <taxon>Agaricales</taxon>
        <taxon>Marasmiineae</taxon>
        <taxon>Mycenaceae</taxon>
        <taxon>Favolaschia</taxon>
    </lineage>
</organism>
<dbReference type="AlphaFoldDB" id="A0AAW0CND7"/>
<sequence length="390" mass="43496">MVAPELPQELIDAIIEEVPQSSLPACSLVATSFLESSQKRLFRYMTLKGMPSYQKTARLLTGSPHLGKYVRYLFVDLGDIPPNYAEISSILGPLSEIEYLAIQGEPMFTDIAPVLAENPRVLELLSVPTLRVLALELVDIPSSALLQAFSSLEQVIISRSTIVQDEEQDEGQDEEQSEFTEPGNIWHLKVVSPGDNGENLAFVCHPRYHTLLKYLVRFSVMFPPVPDNLLPQFSQFLVACSDSLEYLEIELETPPIFPTLPTLTVLELLLDVELTKTPDLLHSIVASAVSSTPNLEVLIFAILDRPHGPHRPNRLQWTARAPADWAALDSALMDIAELDEVEFSLRSFKNADEGRFNAFVEFFEVHLPRANEAGFLGFTYLAAGQNTFVE</sequence>
<proteinExistence type="predicted"/>
<evidence type="ECO:0000313" key="2">
    <source>
        <dbReference type="Proteomes" id="UP001362999"/>
    </source>
</evidence>
<keyword evidence="2" id="KW-1185">Reference proteome</keyword>
<dbReference type="EMBL" id="JAWWNJ010000014">
    <property type="protein sequence ID" value="KAK7041282.1"/>
    <property type="molecule type" value="Genomic_DNA"/>
</dbReference>
<name>A0AAW0CND7_9AGAR</name>
<reference evidence="1 2" key="1">
    <citation type="journal article" date="2024" name="J Genomics">
        <title>Draft genome sequencing and assembly of Favolaschia claudopus CIRM-BRFM 2984 isolated from oak limbs.</title>
        <authorList>
            <person name="Navarro D."/>
            <person name="Drula E."/>
            <person name="Chaduli D."/>
            <person name="Cazenave R."/>
            <person name="Ahrendt S."/>
            <person name="Wang J."/>
            <person name="Lipzen A."/>
            <person name="Daum C."/>
            <person name="Barry K."/>
            <person name="Grigoriev I.V."/>
            <person name="Favel A."/>
            <person name="Rosso M.N."/>
            <person name="Martin F."/>
        </authorList>
    </citation>
    <scope>NUCLEOTIDE SEQUENCE [LARGE SCALE GENOMIC DNA]</scope>
    <source>
        <strain evidence="1 2">CIRM-BRFM 2984</strain>
    </source>
</reference>
<evidence type="ECO:0008006" key="3">
    <source>
        <dbReference type="Google" id="ProtNLM"/>
    </source>
</evidence>
<dbReference type="Proteomes" id="UP001362999">
    <property type="component" value="Unassembled WGS sequence"/>
</dbReference>
<gene>
    <name evidence="1" type="ORF">R3P38DRAFT_349082</name>
</gene>
<protein>
    <recommendedName>
        <fullName evidence="3">F-box domain-containing protein</fullName>
    </recommendedName>
</protein>
<evidence type="ECO:0000313" key="1">
    <source>
        <dbReference type="EMBL" id="KAK7041282.1"/>
    </source>
</evidence>
<accession>A0AAW0CND7</accession>